<gene>
    <name evidence="2" type="ORF">SAMN04488569_100945</name>
</gene>
<feature type="transmembrane region" description="Helical" evidence="1">
    <location>
        <begin position="26"/>
        <end position="44"/>
    </location>
</feature>
<keyword evidence="3" id="KW-1185">Reference proteome</keyword>
<name>A0A1I3WQG2_9LACT</name>
<proteinExistence type="predicted"/>
<protein>
    <submittedName>
        <fullName evidence="2">Uncharacterized protein</fullName>
    </submittedName>
</protein>
<feature type="transmembrane region" description="Helical" evidence="1">
    <location>
        <begin position="65"/>
        <end position="84"/>
    </location>
</feature>
<keyword evidence="1" id="KW-0472">Membrane</keyword>
<dbReference type="AlphaFoldDB" id="A0A1I3WQG2"/>
<reference evidence="3" key="1">
    <citation type="submission" date="2016-10" db="EMBL/GenBank/DDBJ databases">
        <authorList>
            <person name="Varghese N."/>
            <person name="Submissions S."/>
        </authorList>
    </citation>
    <scope>NUCLEOTIDE SEQUENCE [LARGE SCALE GENOMIC DNA]</scope>
    <source>
        <strain evidence="3">DSM 16108</strain>
    </source>
</reference>
<evidence type="ECO:0000313" key="2">
    <source>
        <dbReference type="EMBL" id="SFK09423.1"/>
    </source>
</evidence>
<dbReference type="Proteomes" id="UP000199589">
    <property type="component" value="Unassembled WGS sequence"/>
</dbReference>
<evidence type="ECO:0000313" key="3">
    <source>
        <dbReference type="Proteomes" id="UP000199589"/>
    </source>
</evidence>
<dbReference type="EMBL" id="FOSJ01000009">
    <property type="protein sequence ID" value="SFK09423.1"/>
    <property type="molecule type" value="Genomic_DNA"/>
</dbReference>
<dbReference type="OrthoDB" id="2166383at2"/>
<organism evidence="2 3">
    <name type="scientific">Marinilactibacillus piezotolerans</name>
    <dbReference type="NCBI Taxonomy" id="258723"/>
    <lineage>
        <taxon>Bacteria</taxon>
        <taxon>Bacillati</taxon>
        <taxon>Bacillota</taxon>
        <taxon>Bacilli</taxon>
        <taxon>Lactobacillales</taxon>
        <taxon>Carnobacteriaceae</taxon>
        <taxon>Marinilactibacillus</taxon>
    </lineage>
</organism>
<keyword evidence="1" id="KW-0812">Transmembrane</keyword>
<sequence>MNLKLFVICLGAFALGFALMYFNQQLLFFLGMVALALLGLNSGPRLEHDPAEEKFKKDRLRFIRLMWISAFYVSSGFIALFTLGA</sequence>
<dbReference type="RefSeq" id="WP_072695387.1">
    <property type="nucleotide sequence ID" value="NZ_FOSJ01000009.1"/>
</dbReference>
<keyword evidence="1" id="KW-1133">Transmembrane helix</keyword>
<accession>A0A1I3WQG2</accession>
<evidence type="ECO:0000256" key="1">
    <source>
        <dbReference type="SAM" id="Phobius"/>
    </source>
</evidence>